<evidence type="ECO:0000313" key="2">
    <source>
        <dbReference type="Proteomes" id="UP000805193"/>
    </source>
</evidence>
<protein>
    <submittedName>
        <fullName evidence="1">Uncharacterized protein</fullName>
    </submittedName>
</protein>
<dbReference type="EMBL" id="JABSTQ010005185">
    <property type="protein sequence ID" value="KAG0439920.1"/>
    <property type="molecule type" value="Genomic_DNA"/>
</dbReference>
<feature type="non-terminal residue" evidence="1">
    <location>
        <position position="1"/>
    </location>
</feature>
<keyword evidence="2" id="KW-1185">Reference proteome</keyword>
<evidence type="ECO:0000313" key="1">
    <source>
        <dbReference type="EMBL" id="KAG0439920.1"/>
    </source>
</evidence>
<name>A0AC60QQW3_IXOPE</name>
<gene>
    <name evidence="1" type="ORF">HPB47_016470</name>
</gene>
<proteinExistence type="predicted"/>
<sequence length="680" mass="76254">GSKQPGLNKAERSYQACLRSRQRDVSSLVDFLRNRGLSWPDRRPARIHPVDVLVDLDVNWNLGLWFTVRLVRRSSKDKRLIRIGEGIVSGAWRKFIRQLAARGHYKDYVFLEIKGGAYVLSRREIEEMQVYDLSNVANLTLAEGHHGELSFQMKQIQQLATPSHPPAMWVKLLNKHFGKTYRFTETDQILVTNVKLLQALDRLCQLSSPEDILRYISWTVVQLLGWMADPTLPGRPQSAAAEDSRSVDCFWAVDRVFGLASWSSYITSRFPPAVRADVDRILSSVVQSTVDMLLRSSWIDNATKEVAVHKVRNIQTFLWPPEEFFNATETADLLKPFPDPSDSVISSWLRASIVRRGLLGRAGFESLLDADSDLRSLFRYRYYVNELAVSLTAVSSPLYIQGATSALNYGGLGVHYATTLARAFDHKGVLVDALGRGRLWWSRASYPAYESKSSCRGGDGAESTNTDMDGVTALGIAYDAFNVNRALSSRKISDAKFLGMSEDQVFFVGFCQAFCASIPTEQQRSSCDTPLKNSGEFARAFNCPLNSPMNPSVKCSFFDDAGERSRPSASVATIRTPHLGDIWVGMLDGADFGGTAVIDLLAKLFQACLARENNGSTIPRCDGLQAELQRHLDDRGEDIVPHWTSLLQSDELRIQLLLIDRTEQVVRDLQDELRKRRAQL</sequence>
<dbReference type="Proteomes" id="UP000805193">
    <property type="component" value="Unassembled WGS sequence"/>
</dbReference>
<comment type="caution">
    <text evidence="1">The sequence shown here is derived from an EMBL/GenBank/DDBJ whole genome shotgun (WGS) entry which is preliminary data.</text>
</comment>
<organism evidence="1 2">
    <name type="scientific">Ixodes persulcatus</name>
    <name type="common">Taiga tick</name>
    <dbReference type="NCBI Taxonomy" id="34615"/>
    <lineage>
        <taxon>Eukaryota</taxon>
        <taxon>Metazoa</taxon>
        <taxon>Ecdysozoa</taxon>
        <taxon>Arthropoda</taxon>
        <taxon>Chelicerata</taxon>
        <taxon>Arachnida</taxon>
        <taxon>Acari</taxon>
        <taxon>Parasitiformes</taxon>
        <taxon>Ixodida</taxon>
        <taxon>Ixodoidea</taxon>
        <taxon>Ixodidae</taxon>
        <taxon>Ixodinae</taxon>
        <taxon>Ixodes</taxon>
    </lineage>
</organism>
<reference evidence="1 2" key="1">
    <citation type="journal article" date="2020" name="Cell">
        <title>Large-Scale Comparative Analyses of Tick Genomes Elucidate Their Genetic Diversity and Vector Capacities.</title>
        <authorList>
            <consortium name="Tick Genome and Microbiome Consortium (TIGMIC)"/>
            <person name="Jia N."/>
            <person name="Wang J."/>
            <person name="Shi W."/>
            <person name="Du L."/>
            <person name="Sun Y."/>
            <person name="Zhan W."/>
            <person name="Jiang J.F."/>
            <person name="Wang Q."/>
            <person name="Zhang B."/>
            <person name="Ji P."/>
            <person name="Bell-Sakyi L."/>
            <person name="Cui X.M."/>
            <person name="Yuan T.T."/>
            <person name="Jiang B.G."/>
            <person name="Yang W.F."/>
            <person name="Lam T.T."/>
            <person name="Chang Q.C."/>
            <person name="Ding S.J."/>
            <person name="Wang X.J."/>
            <person name="Zhu J.G."/>
            <person name="Ruan X.D."/>
            <person name="Zhao L."/>
            <person name="Wei J.T."/>
            <person name="Ye R.Z."/>
            <person name="Que T.C."/>
            <person name="Du C.H."/>
            <person name="Zhou Y.H."/>
            <person name="Cheng J.X."/>
            <person name="Dai P.F."/>
            <person name="Guo W.B."/>
            <person name="Han X.H."/>
            <person name="Huang E.J."/>
            <person name="Li L.F."/>
            <person name="Wei W."/>
            <person name="Gao Y.C."/>
            <person name="Liu J.Z."/>
            <person name="Shao H.Z."/>
            <person name="Wang X."/>
            <person name="Wang C.C."/>
            <person name="Yang T.C."/>
            <person name="Huo Q.B."/>
            <person name="Li W."/>
            <person name="Chen H.Y."/>
            <person name="Chen S.E."/>
            <person name="Zhou L.G."/>
            <person name="Ni X.B."/>
            <person name="Tian J.H."/>
            <person name="Sheng Y."/>
            <person name="Liu T."/>
            <person name="Pan Y.S."/>
            <person name="Xia L.Y."/>
            <person name="Li J."/>
            <person name="Zhao F."/>
            <person name="Cao W.C."/>
        </authorList>
    </citation>
    <scope>NUCLEOTIDE SEQUENCE [LARGE SCALE GENOMIC DNA]</scope>
    <source>
        <strain evidence="1">Iper-2018</strain>
    </source>
</reference>
<accession>A0AC60QQW3</accession>